<dbReference type="InterPro" id="IPR035979">
    <property type="entry name" value="RBD_domain_sf"/>
</dbReference>
<dbReference type="Proteomes" id="UP001341840">
    <property type="component" value="Unassembled WGS sequence"/>
</dbReference>
<dbReference type="Gene3D" id="3.30.70.330">
    <property type="match status" value="1"/>
</dbReference>
<evidence type="ECO:0000259" key="3">
    <source>
        <dbReference type="PROSITE" id="PS50102"/>
    </source>
</evidence>
<feature type="region of interest" description="Disordered" evidence="2">
    <location>
        <begin position="349"/>
        <end position="426"/>
    </location>
</feature>
<keyword evidence="5" id="KW-1185">Reference proteome</keyword>
<feature type="region of interest" description="Disordered" evidence="2">
    <location>
        <begin position="112"/>
        <end position="143"/>
    </location>
</feature>
<dbReference type="PANTHER" id="PTHR34427">
    <property type="entry name" value="DUF4283 DOMAIN PROTEIN"/>
    <property type="match status" value="1"/>
</dbReference>
<sequence length="595" mass="67779">MVRGIPKVNGSRETIESRDGEIERRTHTAFVDNLPTDVTKEWLWDVFGSIGRVLDVYLSFKIRVINPLRFAFVRFGTSKEVKTAIEQYDGWIVWGCQLKISELRFRRTAVDRRRKDNQRMQENGGEMANGHKEEKSNQHNLEVGRSSGRSYKDVLVQDLVTLEPTRAIGDSTMQSLGESKIKLMKDSKVTEVLQRCLIGESLELFDFPKLAESLKRDCQSIVRVKSLGSFKVVMEFETEQQMKEVLDSQLLLNHFMEIRKWSEGETNRTRRTWLEIPGLPLHAWNYDNMIKIGRVWGRVIRLENEAVDHFNEFKVLIDTGAGVTMMIYAHNSPDTVVEADNEIGEKVVNGNEEMMGDSPAMDAGDPSEKEAKESSETLGLGEDSSPTKTKSLEDDRRTEDVIRERQRLNERDEFGPHDTDGSDCNGPFTCTDTGLNLELEFSSDDAPPGFQNRVLKLNTTLKKGKGKRVERKHGENHQKKRTTIRVRGCLVDRKRRRGRKKLGKRQRDICDDGSLEEIEDDLSDEEDDDVVFRVSEAWKTTGESGMAAMDEEGALEFLKAKAFDSSKAQNTASRRTRGRKKKCLLEVGGSIFGNK</sequence>
<keyword evidence="1" id="KW-0694">RNA-binding</keyword>
<dbReference type="InterPro" id="IPR012677">
    <property type="entry name" value="Nucleotide-bd_a/b_plait_sf"/>
</dbReference>
<accession>A0ABU6Y961</accession>
<gene>
    <name evidence="4" type="ORF">PIB30_022215</name>
</gene>
<dbReference type="CDD" id="cd00590">
    <property type="entry name" value="RRM_SF"/>
    <property type="match status" value="1"/>
</dbReference>
<dbReference type="Pfam" id="PF00076">
    <property type="entry name" value="RRM_1"/>
    <property type="match status" value="1"/>
</dbReference>
<comment type="caution">
    <text evidence="4">The sequence shown here is derived from an EMBL/GenBank/DDBJ whole genome shotgun (WGS) entry which is preliminary data.</text>
</comment>
<evidence type="ECO:0000313" key="5">
    <source>
        <dbReference type="Proteomes" id="UP001341840"/>
    </source>
</evidence>
<dbReference type="PANTHER" id="PTHR34427:SF5">
    <property type="entry name" value="DUF4283 DOMAIN-CONTAINING PROTEIN"/>
    <property type="match status" value="1"/>
</dbReference>
<organism evidence="4 5">
    <name type="scientific">Stylosanthes scabra</name>
    <dbReference type="NCBI Taxonomy" id="79078"/>
    <lineage>
        <taxon>Eukaryota</taxon>
        <taxon>Viridiplantae</taxon>
        <taxon>Streptophyta</taxon>
        <taxon>Embryophyta</taxon>
        <taxon>Tracheophyta</taxon>
        <taxon>Spermatophyta</taxon>
        <taxon>Magnoliopsida</taxon>
        <taxon>eudicotyledons</taxon>
        <taxon>Gunneridae</taxon>
        <taxon>Pentapetalae</taxon>
        <taxon>rosids</taxon>
        <taxon>fabids</taxon>
        <taxon>Fabales</taxon>
        <taxon>Fabaceae</taxon>
        <taxon>Papilionoideae</taxon>
        <taxon>50 kb inversion clade</taxon>
        <taxon>dalbergioids sensu lato</taxon>
        <taxon>Dalbergieae</taxon>
        <taxon>Pterocarpus clade</taxon>
        <taxon>Stylosanthes</taxon>
    </lineage>
</organism>
<dbReference type="SMART" id="SM00360">
    <property type="entry name" value="RRM"/>
    <property type="match status" value="1"/>
</dbReference>
<reference evidence="4 5" key="1">
    <citation type="journal article" date="2023" name="Plants (Basel)">
        <title>Bridging the Gap: Combining Genomics and Transcriptomics Approaches to Understand Stylosanthes scabra, an Orphan Legume from the Brazilian Caatinga.</title>
        <authorList>
            <person name="Ferreira-Neto J.R.C."/>
            <person name="da Silva M.D."/>
            <person name="Binneck E."/>
            <person name="de Melo N.F."/>
            <person name="da Silva R.H."/>
            <person name="de Melo A.L.T.M."/>
            <person name="Pandolfi V."/>
            <person name="Bustamante F.O."/>
            <person name="Brasileiro-Vidal A.C."/>
            <person name="Benko-Iseppon A.M."/>
        </authorList>
    </citation>
    <scope>NUCLEOTIDE SEQUENCE [LARGE SCALE GENOMIC DNA]</scope>
    <source>
        <tissue evidence="4">Leaves</tissue>
    </source>
</reference>
<evidence type="ECO:0000256" key="2">
    <source>
        <dbReference type="SAM" id="MobiDB-lite"/>
    </source>
</evidence>
<dbReference type="PROSITE" id="PS50102">
    <property type="entry name" value="RRM"/>
    <property type="match status" value="1"/>
</dbReference>
<feature type="compositionally biased region" description="Basic and acidic residues" evidence="2">
    <location>
        <begin position="390"/>
        <end position="420"/>
    </location>
</feature>
<dbReference type="InterPro" id="IPR000504">
    <property type="entry name" value="RRM_dom"/>
</dbReference>
<feature type="compositionally biased region" description="Basic and acidic residues" evidence="2">
    <location>
        <begin position="366"/>
        <end position="375"/>
    </location>
</feature>
<feature type="domain" description="RRM" evidence="3">
    <location>
        <begin position="27"/>
        <end position="105"/>
    </location>
</feature>
<name>A0ABU6Y961_9FABA</name>
<protein>
    <recommendedName>
        <fullName evidence="3">RRM domain-containing protein</fullName>
    </recommendedName>
</protein>
<dbReference type="EMBL" id="JASCZI010241730">
    <property type="protein sequence ID" value="MED6205931.1"/>
    <property type="molecule type" value="Genomic_DNA"/>
</dbReference>
<dbReference type="SUPFAM" id="SSF54928">
    <property type="entry name" value="RNA-binding domain, RBD"/>
    <property type="match status" value="1"/>
</dbReference>
<evidence type="ECO:0000313" key="4">
    <source>
        <dbReference type="EMBL" id="MED6205931.1"/>
    </source>
</evidence>
<evidence type="ECO:0000256" key="1">
    <source>
        <dbReference type="PROSITE-ProRule" id="PRU00176"/>
    </source>
</evidence>
<proteinExistence type="predicted"/>